<feature type="compositionally biased region" description="Basic and acidic residues" evidence="1">
    <location>
        <begin position="25"/>
        <end position="35"/>
    </location>
</feature>
<sequence>MSDQQREQKIEQVPEDLAERSTMTKAEKTEANSSIAEEKEKIRRFKRKLAGLKRPLRFIHWGETSEYARDLSLLLEDIRTSVTDPLTGVQLVAAFFEADEDILGHCDDSSGHVGDLFRYNGKDLFLAYASRCSDWEKETVADILLELNLKNDYGVRDLLVDCAGECLDEPVIRRMIAEFQRRANAEKNKDKKERHLMLVESLARQIRDAELFEKTRTISWGKLSTAAFIDIAEVWLAGGNVEKAHFWIKKIPDGDNFLADERDSLLLEIYRREGDREKLIELLYRKFRAFRSSERLQALLEVLGKEKRDEVIDQETARILENTSFRMSDAEFLLASGKIGEAAGYIVRNSEQLDGREYERLPPLAEQMESKGRSLAAGLIYRSLVSSILDRACAKAYSHAARYLRKLDALSDDISDWQGLQDHETFTEQLYLHHGRKKSFWSEYEVRR</sequence>
<reference evidence="2" key="1">
    <citation type="submission" date="2019-08" db="EMBL/GenBank/DDBJ databases">
        <authorList>
            <person name="Kucharzyk K."/>
            <person name="Murdoch R.W."/>
            <person name="Higgins S."/>
            <person name="Loffler F."/>
        </authorList>
    </citation>
    <scope>NUCLEOTIDE SEQUENCE</scope>
</reference>
<feature type="region of interest" description="Disordered" evidence="1">
    <location>
        <begin position="1"/>
        <end position="35"/>
    </location>
</feature>
<gene>
    <name evidence="2" type="ORF">SDC9_100474</name>
</gene>
<evidence type="ECO:0000256" key="1">
    <source>
        <dbReference type="SAM" id="MobiDB-lite"/>
    </source>
</evidence>
<proteinExistence type="predicted"/>
<organism evidence="2">
    <name type="scientific">bioreactor metagenome</name>
    <dbReference type="NCBI Taxonomy" id="1076179"/>
    <lineage>
        <taxon>unclassified sequences</taxon>
        <taxon>metagenomes</taxon>
        <taxon>ecological metagenomes</taxon>
    </lineage>
</organism>
<dbReference type="EMBL" id="VSSQ01014461">
    <property type="protein sequence ID" value="MPM53705.1"/>
    <property type="molecule type" value="Genomic_DNA"/>
</dbReference>
<dbReference type="InterPro" id="IPR049245">
    <property type="entry name" value="DUF6880"/>
</dbReference>
<name>A0A645AKG6_9ZZZZ</name>
<accession>A0A645AKG6</accession>
<dbReference type="Pfam" id="PF21810">
    <property type="entry name" value="DUF6880"/>
    <property type="match status" value="1"/>
</dbReference>
<dbReference type="AlphaFoldDB" id="A0A645AKG6"/>
<evidence type="ECO:0000313" key="2">
    <source>
        <dbReference type="EMBL" id="MPM53705.1"/>
    </source>
</evidence>
<feature type="compositionally biased region" description="Basic and acidic residues" evidence="1">
    <location>
        <begin position="1"/>
        <end position="12"/>
    </location>
</feature>
<protein>
    <submittedName>
        <fullName evidence="2">Uncharacterized protein</fullName>
    </submittedName>
</protein>
<comment type="caution">
    <text evidence="2">The sequence shown here is derived from an EMBL/GenBank/DDBJ whole genome shotgun (WGS) entry which is preliminary data.</text>
</comment>